<comment type="similarity">
    <text evidence="1">Belongs to the UPF0332 family.</text>
</comment>
<accession>A0A395W2G8</accession>
<evidence type="ECO:0000313" key="3">
    <source>
        <dbReference type="Proteomes" id="UP000266492"/>
    </source>
</evidence>
<evidence type="ECO:0000313" key="2">
    <source>
        <dbReference type="EMBL" id="RGS84506.1"/>
    </source>
</evidence>
<dbReference type="Pfam" id="PF05168">
    <property type="entry name" value="HEPN"/>
    <property type="match status" value="1"/>
</dbReference>
<dbReference type="Gene3D" id="1.20.120.330">
    <property type="entry name" value="Nucleotidyltransferases domain 2"/>
    <property type="match status" value="1"/>
</dbReference>
<dbReference type="InterPro" id="IPR007842">
    <property type="entry name" value="HEPN_dom"/>
</dbReference>
<reference evidence="2 3" key="1">
    <citation type="submission" date="2018-08" db="EMBL/GenBank/DDBJ databases">
        <title>A genome reference for cultivated species of the human gut microbiota.</title>
        <authorList>
            <person name="Zou Y."/>
            <person name="Xue W."/>
            <person name="Luo G."/>
        </authorList>
    </citation>
    <scope>NUCLEOTIDE SEQUENCE [LARGE SCALE GENOMIC DNA]</scope>
    <source>
        <strain evidence="2 3">AF20-9LB</strain>
    </source>
</reference>
<dbReference type="PANTHER" id="PTHR36565">
    <property type="entry name" value="UPF0332 PROTEIN TM_1000"/>
    <property type="match status" value="1"/>
</dbReference>
<dbReference type="InterPro" id="IPR052226">
    <property type="entry name" value="UPF0332_toxin"/>
</dbReference>
<dbReference type="PANTHER" id="PTHR36565:SF1">
    <property type="entry name" value="UPF0332 PROTEIN TM_1000"/>
    <property type="match status" value="1"/>
</dbReference>
<gene>
    <name evidence="2" type="ORF">DWX70_09000</name>
</gene>
<organism evidence="2 3">
    <name type="scientific">Bacteroides ovatus</name>
    <dbReference type="NCBI Taxonomy" id="28116"/>
    <lineage>
        <taxon>Bacteria</taxon>
        <taxon>Pseudomonadati</taxon>
        <taxon>Bacteroidota</taxon>
        <taxon>Bacteroidia</taxon>
        <taxon>Bacteroidales</taxon>
        <taxon>Bacteroidaceae</taxon>
        <taxon>Bacteroides</taxon>
    </lineage>
</organism>
<proteinExistence type="inferred from homology"/>
<dbReference type="AlphaFoldDB" id="A0A395W2G8"/>
<sequence length="132" mass="15186">MLSTEEKIAIVNYRRQKSHESLNEAKEVIKLGFWSLAGNRLYYAAFHMASALLLDKGITARSHSGVIHLIGAQFVTKGLLEKEYGRLFSRLFEMRQSGDYDDMYDATEEEILPLIDKTVMFISKMEDLLTFK</sequence>
<dbReference type="RefSeq" id="WP_118418594.1">
    <property type="nucleotide sequence ID" value="NZ_JADMNY010000018.1"/>
</dbReference>
<comment type="caution">
    <text evidence="2">The sequence shown here is derived from an EMBL/GenBank/DDBJ whole genome shotgun (WGS) entry which is preliminary data.</text>
</comment>
<name>A0A395W2G8_BACOV</name>
<dbReference type="EMBL" id="QRVZ01000006">
    <property type="protein sequence ID" value="RGS84506.1"/>
    <property type="molecule type" value="Genomic_DNA"/>
</dbReference>
<evidence type="ECO:0000256" key="1">
    <source>
        <dbReference type="ARBA" id="ARBA00038248"/>
    </source>
</evidence>
<dbReference type="Proteomes" id="UP000266492">
    <property type="component" value="Unassembled WGS sequence"/>
</dbReference>
<protein>
    <submittedName>
        <fullName evidence="2">HEPN domain-containing protein</fullName>
    </submittedName>
</protein>